<dbReference type="InterPro" id="IPR001212">
    <property type="entry name" value="Somatomedin_B_dom"/>
</dbReference>
<feature type="chain" id="PRO_5001490499" description="SMB domain-containing protein" evidence="4">
    <location>
        <begin position="22"/>
        <end position="444"/>
    </location>
</feature>
<dbReference type="PANTHER" id="PTHR20920">
    <property type="entry name" value="RPE-SPONDIN"/>
    <property type="match status" value="1"/>
</dbReference>
<dbReference type="SUPFAM" id="SSF82895">
    <property type="entry name" value="TSP-1 type 1 repeat"/>
    <property type="match status" value="1"/>
</dbReference>
<dbReference type="InterPro" id="IPR000884">
    <property type="entry name" value="TSP1_rpt"/>
</dbReference>
<evidence type="ECO:0000313" key="6">
    <source>
        <dbReference type="EMBL" id="EYB97311.1"/>
    </source>
</evidence>
<evidence type="ECO:0000256" key="3">
    <source>
        <dbReference type="ARBA" id="ARBA00023180"/>
    </source>
</evidence>
<dbReference type="Pfam" id="PF19028">
    <property type="entry name" value="TSP1_spondin"/>
    <property type="match status" value="1"/>
</dbReference>
<dbReference type="PROSITE" id="PS00524">
    <property type="entry name" value="SMB_1"/>
    <property type="match status" value="1"/>
</dbReference>
<dbReference type="SMART" id="SM00209">
    <property type="entry name" value="TSP1"/>
    <property type="match status" value="1"/>
</dbReference>
<reference evidence="7" key="1">
    <citation type="journal article" date="2015" name="Nat. Genet.">
        <title>The genome and transcriptome of the zoonotic hookworm Ancylostoma ceylanicum identify infection-specific gene families.</title>
        <authorList>
            <person name="Schwarz E.M."/>
            <person name="Hu Y."/>
            <person name="Antoshechkin I."/>
            <person name="Miller M.M."/>
            <person name="Sternberg P.W."/>
            <person name="Aroian R.V."/>
        </authorList>
    </citation>
    <scope>NUCLEOTIDE SEQUENCE</scope>
    <source>
        <strain evidence="7">HY135</strain>
    </source>
</reference>
<feature type="signal peptide" evidence="4">
    <location>
        <begin position="1"/>
        <end position="21"/>
    </location>
</feature>
<dbReference type="InterPro" id="IPR036024">
    <property type="entry name" value="Somatomedin_B-like_dom_sf"/>
</dbReference>
<dbReference type="InterPro" id="IPR039942">
    <property type="entry name" value="SBSPO"/>
</dbReference>
<protein>
    <recommendedName>
        <fullName evidence="5">SMB domain-containing protein</fullName>
    </recommendedName>
</protein>
<dbReference type="PROSITE" id="PS50092">
    <property type="entry name" value="TSP1"/>
    <property type="match status" value="1"/>
</dbReference>
<dbReference type="STRING" id="53326.A0A016T3W0"/>
<sequence>MNVLMLSLFLVLLSASPRAEAGCYQRRMCCAGRNVSCKAIDDGIRHLPTTMNPYRKADDAHRYHHGAPKTGPFTTYQTPYYEASGDGYELVYPDVYEAEHNRRIGKVVFPDVIELDGSGAGDIYLRYVPPSDDDLISNRVPKSNDIHQKTSPARKITHLLFGYPQGPDEPPEDIQRYTPKPKHLLIRYSVLSQHIPLMVSTTPLPDYYDEEPQFMYLEAPPTDCYCDESCVALGDCCSDYTFVCPRRDCAVSSWGPWEGCVADDGTCGIGVQQRTRYVRQKAERGGKECPPLKEMRTCYTQCPKRRSLDDITTVALLLDYRHNQTRSKMARDNIYWDLPSVHEKLKEATNYCVKYKIGWVNRNCWHKQFKTRLYRGNTICAECQPEATLHRSNSRCASDLEDGEQGFWKLIGPKSCNGMWTRIGRDDNCHCSQKHPDLDPFLLV</sequence>
<accession>A0A016T3W0</accession>
<organism evidence="6 7">
    <name type="scientific">Ancylostoma ceylanicum</name>
    <dbReference type="NCBI Taxonomy" id="53326"/>
    <lineage>
        <taxon>Eukaryota</taxon>
        <taxon>Metazoa</taxon>
        <taxon>Ecdysozoa</taxon>
        <taxon>Nematoda</taxon>
        <taxon>Chromadorea</taxon>
        <taxon>Rhabditida</taxon>
        <taxon>Rhabditina</taxon>
        <taxon>Rhabditomorpha</taxon>
        <taxon>Strongyloidea</taxon>
        <taxon>Ancylostomatidae</taxon>
        <taxon>Ancylostomatinae</taxon>
        <taxon>Ancylostoma</taxon>
    </lineage>
</organism>
<evidence type="ECO:0000313" key="7">
    <source>
        <dbReference type="Proteomes" id="UP000024635"/>
    </source>
</evidence>
<dbReference type="Gene3D" id="4.10.410.20">
    <property type="match status" value="1"/>
</dbReference>
<dbReference type="PROSITE" id="PS50958">
    <property type="entry name" value="SMB_2"/>
    <property type="match status" value="1"/>
</dbReference>
<dbReference type="Pfam" id="PF01033">
    <property type="entry name" value="Somatomedin_B"/>
    <property type="match status" value="1"/>
</dbReference>
<dbReference type="InterPro" id="IPR036383">
    <property type="entry name" value="TSP1_rpt_sf"/>
</dbReference>
<dbReference type="Gene3D" id="2.20.100.10">
    <property type="entry name" value="Thrombospondin type-1 (TSP1) repeat"/>
    <property type="match status" value="1"/>
</dbReference>
<evidence type="ECO:0000256" key="4">
    <source>
        <dbReference type="SAM" id="SignalP"/>
    </source>
</evidence>
<keyword evidence="2" id="KW-1015">Disulfide bond</keyword>
<dbReference type="PANTHER" id="PTHR20920:SF5">
    <property type="entry name" value="SMB DOMAIN-CONTAINING PROTEIN"/>
    <property type="match status" value="1"/>
</dbReference>
<dbReference type="Proteomes" id="UP000024635">
    <property type="component" value="Unassembled WGS sequence"/>
</dbReference>
<dbReference type="InterPro" id="IPR056801">
    <property type="entry name" value="SBSPON_C"/>
</dbReference>
<dbReference type="InterPro" id="IPR044004">
    <property type="entry name" value="TSP1_spondin_dom"/>
</dbReference>
<keyword evidence="7" id="KW-1185">Reference proteome</keyword>
<evidence type="ECO:0000256" key="1">
    <source>
        <dbReference type="ARBA" id="ARBA00022729"/>
    </source>
</evidence>
<dbReference type="SUPFAM" id="SSF90188">
    <property type="entry name" value="Somatomedin B domain"/>
    <property type="match status" value="1"/>
</dbReference>
<dbReference type="AlphaFoldDB" id="A0A016T3W0"/>
<dbReference type="OrthoDB" id="98591at2759"/>
<keyword evidence="3" id="KW-0325">Glycoprotein</keyword>
<evidence type="ECO:0000256" key="2">
    <source>
        <dbReference type="ARBA" id="ARBA00023157"/>
    </source>
</evidence>
<gene>
    <name evidence="6" type="primary">Acey_s0141.g2201</name>
    <name evidence="6" type="synonym">Acey-R17.3</name>
    <name evidence="6" type="ORF">Y032_0141g2201</name>
</gene>
<feature type="domain" description="SMB" evidence="5">
    <location>
        <begin position="224"/>
        <end position="248"/>
    </location>
</feature>
<keyword evidence="1 4" id="KW-0732">Signal</keyword>
<dbReference type="EMBL" id="JARK01001477">
    <property type="protein sequence ID" value="EYB97311.1"/>
    <property type="molecule type" value="Genomic_DNA"/>
</dbReference>
<evidence type="ECO:0000259" key="5">
    <source>
        <dbReference type="PROSITE" id="PS50958"/>
    </source>
</evidence>
<name>A0A016T3W0_9BILA</name>
<dbReference type="Pfam" id="PF25031">
    <property type="entry name" value="SBSPON_C"/>
    <property type="match status" value="1"/>
</dbReference>
<comment type="caution">
    <text evidence="6">The sequence shown here is derived from an EMBL/GenBank/DDBJ whole genome shotgun (WGS) entry which is preliminary data.</text>
</comment>
<proteinExistence type="predicted"/>